<dbReference type="RefSeq" id="WP_342751409.1">
    <property type="nucleotide sequence ID" value="NZ_PYGA01000009.1"/>
</dbReference>
<keyword evidence="1" id="KW-0472">Membrane</keyword>
<protein>
    <submittedName>
        <fullName evidence="3">VanZ like protein</fullName>
    </submittedName>
</protein>
<feature type="transmembrane region" description="Helical" evidence="1">
    <location>
        <begin position="34"/>
        <end position="55"/>
    </location>
</feature>
<dbReference type="Proteomes" id="UP000240542">
    <property type="component" value="Unassembled WGS sequence"/>
</dbReference>
<feature type="transmembrane region" description="Helical" evidence="1">
    <location>
        <begin position="6"/>
        <end position="22"/>
    </location>
</feature>
<dbReference type="AlphaFoldDB" id="A0A2P8DIX3"/>
<gene>
    <name evidence="3" type="ORF">CLV63_109179</name>
</gene>
<proteinExistence type="predicted"/>
<dbReference type="Pfam" id="PF04892">
    <property type="entry name" value="VanZ"/>
    <property type="match status" value="1"/>
</dbReference>
<feature type="transmembrane region" description="Helical" evidence="1">
    <location>
        <begin position="282"/>
        <end position="306"/>
    </location>
</feature>
<evidence type="ECO:0000256" key="1">
    <source>
        <dbReference type="SAM" id="Phobius"/>
    </source>
</evidence>
<accession>A0A2P8DIX3</accession>
<evidence type="ECO:0000259" key="2">
    <source>
        <dbReference type="Pfam" id="PF04892"/>
    </source>
</evidence>
<reference evidence="3 4" key="1">
    <citation type="submission" date="2018-03" db="EMBL/GenBank/DDBJ databases">
        <title>Genomic Encyclopedia of Archaeal and Bacterial Type Strains, Phase II (KMG-II): from individual species to whole genera.</title>
        <authorList>
            <person name="Goeker M."/>
        </authorList>
    </citation>
    <scope>NUCLEOTIDE SEQUENCE [LARGE SCALE GENOMIC DNA]</scope>
    <source>
        <strain evidence="3 4">DSM 45312</strain>
    </source>
</reference>
<feature type="transmembrane region" description="Helical" evidence="1">
    <location>
        <begin position="152"/>
        <end position="173"/>
    </location>
</feature>
<name>A0A2P8DIX3_9ACTN</name>
<dbReference type="EMBL" id="PYGA01000009">
    <property type="protein sequence ID" value="PSK97175.1"/>
    <property type="molecule type" value="Genomic_DNA"/>
</dbReference>
<comment type="caution">
    <text evidence="3">The sequence shown here is derived from an EMBL/GenBank/DDBJ whole genome shotgun (WGS) entry which is preliminary data.</text>
</comment>
<keyword evidence="1" id="KW-0812">Transmembrane</keyword>
<feature type="transmembrane region" description="Helical" evidence="1">
    <location>
        <begin position="193"/>
        <end position="216"/>
    </location>
</feature>
<keyword evidence="1" id="KW-1133">Transmembrane helix</keyword>
<organism evidence="3 4">
    <name type="scientific">Murinocardiopsis flavida</name>
    <dbReference type="NCBI Taxonomy" id="645275"/>
    <lineage>
        <taxon>Bacteria</taxon>
        <taxon>Bacillati</taxon>
        <taxon>Actinomycetota</taxon>
        <taxon>Actinomycetes</taxon>
        <taxon>Streptosporangiales</taxon>
        <taxon>Nocardiopsidaceae</taxon>
        <taxon>Murinocardiopsis</taxon>
    </lineage>
</organism>
<evidence type="ECO:0000313" key="3">
    <source>
        <dbReference type="EMBL" id="PSK97175.1"/>
    </source>
</evidence>
<evidence type="ECO:0000313" key="4">
    <source>
        <dbReference type="Proteomes" id="UP000240542"/>
    </source>
</evidence>
<keyword evidence="4" id="KW-1185">Reference proteome</keyword>
<feature type="transmembrane region" description="Helical" evidence="1">
    <location>
        <begin position="113"/>
        <end position="140"/>
    </location>
</feature>
<feature type="transmembrane region" description="Helical" evidence="1">
    <location>
        <begin position="228"/>
        <end position="247"/>
    </location>
</feature>
<feature type="domain" description="VanZ-like" evidence="2">
    <location>
        <begin position="97"/>
        <end position="165"/>
    </location>
</feature>
<feature type="transmembrane region" description="Helical" evidence="1">
    <location>
        <begin position="84"/>
        <end position="106"/>
    </location>
</feature>
<dbReference type="InterPro" id="IPR006976">
    <property type="entry name" value="VanZ-like"/>
</dbReference>
<sequence length="361" mass="36484">MAAVAYPGVVLAVLLGGALFLAGQHRQYGRIGGWPGLVTTAVLASGCGVAVYAVWPLPGSVDGLCAITGGAPMVADPLGTVTPFTAAAAAHAGAAAGVFVPVGLLARYRYRRGWVATVVLGAVAALAVEAVQATGVAGLYPCAYRTAAVDDVVLGAAGALLGWALGVAATRLLPRGWPAAVPDLMPPALSRRILGHAVDMGLCWFGATAIAAVAAASPAVPWVGPEQLRPVLLCALALSFGLVVPLLRADRCSPGRAFVHLALGAAHGPGPAGRVRTAVRSVVLYGPVLALVLLDLAWWSLAVAALHGCCVVVRRDQSGLADVLIGTRVTTRTAVSGGLPRRMVRYAPPRVPAAARSNGAE</sequence>